<name>A0ABD3U3R4_9LAMI</name>
<comment type="caution">
    <text evidence="4">The sequence shown here is derived from an EMBL/GenBank/DDBJ whole genome shotgun (WGS) entry which is preliminary data.</text>
</comment>
<evidence type="ECO:0000259" key="3">
    <source>
        <dbReference type="PROSITE" id="PS50004"/>
    </source>
</evidence>
<dbReference type="PANTHER" id="PTHR32246">
    <property type="entry name" value="INGRESSION PROTEIN FIC1"/>
    <property type="match status" value="1"/>
</dbReference>
<dbReference type="Gene3D" id="2.60.40.150">
    <property type="entry name" value="C2 domain"/>
    <property type="match status" value="1"/>
</dbReference>
<feature type="transmembrane region" description="Helical" evidence="2">
    <location>
        <begin position="268"/>
        <end position="286"/>
    </location>
</feature>
<protein>
    <recommendedName>
        <fullName evidence="3">C2 domain-containing protein</fullName>
    </recommendedName>
</protein>
<sequence>MEYRPLNISVISAEGIKDMNVFAKMDVYTEVSLAGYPKSKKRTFVDKDCGTSPKWNHHMEFVVDEPYLTKPGLSLVFQLMAESAVRSDKEIGSVTVPVDDLFQGNSSNEDKTSEYQVRTASGKAKGTLKFAYNFGEKFTQQDEKKKQADKPAMSYQNKHTDQPVTAYPAGGAPPAPYPGMGYPPQYQTPPPGAYPGYPPQQGPPPPAGYGYQGPPPPAGYGGGYPAQPSGYGYQPPPPGYGYPPGPAGYPVVHPPAQKPHKDKKKKSGMGGLGMGLGAGLLGGLLIGEMASDIADMGDMGDF</sequence>
<dbReference type="Pfam" id="PF00168">
    <property type="entry name" value="C2"/>
    <property type="match status" value="1"/>
</dbReference>
<evidence type="ECO:0000313" key="4">
    <source>
        <dbReference type="EMBL" id="KAL3843950.1"/>
    </source>
</evidence>
<keyword evidence="2" id="KW-0472">Membrane</keyword>
<organism evidence="4 5">
    <name type="scientific">Penstemon smallii</name>
    <dbReference type="NCBI Taxonomy" id="265156"/>
    <lineage>
        <taxon>Eukaryota</taxon>
        <taxon>Viridiplantae</taxon>
        <taxon>Streptophyta</taxon>
        <taxon>Embryophyta</taxon>
        <taxon>Tracheophyta</taxon>
        <taxon>Spermatophyta</taxon>
        <taxon>Magnoliopsida</taxon>
        <taxon>eudicotyledons</taxon>
        <taxon>Gunneridae</taxon>
        <taxon>Pentapetalae</taxon>
        <taxon>asterids</taxon>
        <taxon>lamiids</taxon>
        <taxon>Lamiales</taxon>
        <taxon>Plantaginaceae</taxon>
        <taxon>Cheloneae</taxon>
        <taxon>Penstemon</taxon>
    </lineage>
</organism>
<feature type="compositionally biased region" description="Basic and acidic residues" evidence="1">
    <location>
        <begin position="139"/>
        <end position="149"/>
    </location>
</feature>
<keyword evidence="2" id="KW-0812">Transmembrane</keyword>
<proteinExistence type="predicted"/>
<dbReference type="PANTHER" id="PTHR32246:SF163">
    <property type="entry name" value="PROTEIN SRC2-LIKE"/>
    <property type="match status" value="1"/>
</dbReference>
<feature type="compositionally biased region" description="Pro residues" evidence="1">
    <location>
        <begin position="234"/>
        <end position="257"/>
    </location>
</feature>
<dbReference type="InterPro" id="IPR035892">
    <property type="entry name" value="C2_domain_sf"/>
</dbReference>
<dbReference type="EMBL" id="JBJXBP010000002">
    <property type="protein sequence ID" value="KAL3843950.1"/>
    <property type="molecule type" value="Genomic_DNA"/>
</dbReference>
<feature type="compositionally biased region" description="Pro residues" evidence="1">
    <location>
        <begin position="186"/>
        <end position="218"/>
    </location>
</feature>
<dbReference type="PROSITE" id="PS50004">
    <property type="entry name" value="C2"/>
    <property type="match status" value="1"/>
</dbReference>
<keyword evidence="5" id="KW-1185">Reference proteome</keyword>
<keyword evidence="2" id="KW-1133">Transmembrane helix</keyword>
<reference evidence="4 5" key="1">
    <citation type="submission" date="2024-12" db="EMBL/GenBank/DDBJ databases">
        <title>The unique morphological basis and parallel evolutionary history of personate flowers in Penstemon.</title>
        <authorList>
            <person name="Depatie T.H."/>
            <person name="Wessinger C.A."/>
        </authorList>
    </citation>
    <scope>NUCLEOTIDE SEQUENCE [LARGE SCALE GENOMIC DNA]</scope>
    <source>
        <strain evidence="4">WTNN_2</strain>
        <tissue evidence="4">Leaf</tissue>
    </source>
</reference>
<dbReference type="CDD" id="cd04051">
    <property type="entry name" value="C2_SRC2_like"/>
    <property type="match status" value="1"/>
</dbReference>
<evidence type="ECO:0000256" key="1">
    <source>
        <dbReference type="SAM" id="MobiDB-lite"/>
    </source>
</evidence>
<feature type="compositionally biased region" description="Basic residues" evidence="1">
    <location>
        <begin position="258"/>
        <end position="267"/>
    </location>
</feature>
<feature type="domain" description="C2" evidence="3">
    <location>
        <begin position="1"/>
        <end position="111"/>
    </location>
</feature>
<evidence type="ECO:0000313" key="5">
    <source>
        <dbReference type="Proteomes" id="UP001634393"/>
    </source>
</evidence>
<dbReference type="InterPro" id="IPR044750">
    <property type="entry name" value="C2_SRC2/BAP"/>
</dbReference>
<gene>
    <name evidence="4" type="ORF">ACJIZ3_001353</name>
</gene>
<dbReference type="Proteomes" id="UP001634393">
    <property type="component" value="Unassembled WGS sequence"/>
</dbReference>
<feature type="region of interest" description="Disordered" evidence="1">
    <location>
        <begin position="139"/>
        <end position="270"/>
    </location>
</feature>
<dbReference type="AlphaFoldDB" id="A0ABD3U3R4"/>
<dbReference type="SMART" id="SM00239">
    <property type="entry name" value="C2"/>
    <property type="match status" value="1"/>
</dbReference>
<evidence type="ECO:0000256" key="2">
    <source>
        <dbReference type="SAM" id="Phobius"/>
    </source>
</evidence>
<accession>A0ABD3U3R4</accession>
<dbReference type="InterPro" id="IPR000008">
    <property type="entry name" value="C2_dom"/>
</dbReference>
<dbReference type="SUPFAM" id="SSF49562">
    <property type="entry name" value="C2 domain (Calcium/lipid-binding domain, CaLB)"/>
    <property type="match status" value="1"/>
</dbReference>